<comment type="caution">
    <text evidence="2">The sequence shown here is derived from an EMBL/GenBank/DDBJ whole genome shotgun (WGS) entry which is preliminary data.</text>
</comment>
<protein>
    <submittedName>
        <fullName evidence="2">Uncharacterized protein</fullName>
    </submittedName>
</protein>
<accession>A0ABR1M1V5</accession>
<evidence type="ECO:0000313" key="2">
    <source>
        <dbReference type="EMBL" id="KAK7540032.1"/>
    </source>
</evidence>
<name>A0ABR1M1V5_9PEZI</name>
<evidence type="ECO:0000313" key="3">
    <source>
        <dbReference type="Proteomes" id="UP001360953"/>
    </source>
</evidence>
<feature type="compositionally biased region" description="Polar residues" evidence="1">
    <location>
        <begin position="101"/>
        <end position="112"/>
    </location>
</feature>
<proteinExistence type="predicted"/>
<dbReference type="EMBL" id="JBBPEH010000004">
    <property type="protein sequence ID" value="KAK7540032.1"/>
    <property type="molecule type" value="Genomic_DNA"/>
</dbReference>
<gene>
    <name evidence="2" type="ORF">J3D65DRAFT_306181</name>
</gene>
<dbReference type="RefSeq" id="XP_066657303.1">
    <property type="nucleotide sequence ID" value="XM_066795233.1"/>
</dbReference>
<dbReference type="GeneID" id="92028139"/>
<keyword evidence="3" id="KW-1185">Reference proteome</keyword>
<reference evidence="2 3" key="1">
    <citation type="submission" date="2024-04" db="EMBL/GenBank/DDBJ databases">
        <title>Phyllosticta paracitricarpa is synonymous to the EU quarantine fungus P. citricarpa based on phylogenomic analyses.</title>
        <authorList>
            <consortium name="Lawrence Berkeley National Laboratory"/>
            <person name="Van ingen-buijs V.A."/>
            <person name="Van westerhoven A.C."/>
            <person name="Haridas S."/>
            <person name="Skiadas P."/>
            <person name="Martin F."/>
            <person name="Groenewald J.Z."/>
            <person name="Crous P.W."/>
            <person name="Seidl M.F."/>
        </authorList>
    </citation>
    <scope>NUCLEOTIDE SEQUENCE [LARGE SCALE GENOMIC DNA]</scope>
    <source>
        <strain evidence="2 3">CPC 17464</strain>
    </source>
</reference>
<organism evidence="2 3">
    <name type="scientific">Phyllosticta citribraziliensis</name>
    <dbReference type="NCBI Taxonomy" id="989973"/>
    <lineage>
        <taxon>Eukaryota</taxon>
        <taxon>Fungi</taxon>
        <taxon>Dikarya</taxon>
        <taxon>Ascomycota</taxon>
        <taxon>Pezizomycotina</taxon>
        <taxon>Dothideomycetes</taxon>
        <taxon>Dothideomycetes incertae sedis</taxon>
        <taxon>Botryosphaeriales</taxon>
        <taxon>Phyllostictaceae</taxon>
        <taxon>Phyllosticta</taxon>
    </lineage>
</organism>
<sequence>MLCSAPQPYPQRLERGFHALMRALPRIRHGLSRVRIPHRFALSAGESEKRVGDCQSPGRDVTTSSAHHRRIFPGAGGRLRIRPNHRSIPPCQLPSRPHWQLQKSPLESHHPTPSSVDVFNYLGLDPTAPFPSTPEMRRLLRSLTLKRLPSTRMPSVRRLEYVTLDAIMSQLGLKNHAAATGYVARLQALRQPQWVSIWNPHRFENGPVFRPLPPPLGRSRTSVRVCYQPGILSASRNPRCASLRRRRDDRRARAHGQRRVCWA</sequence>
<feature type="region of interest" description="Disordered" evidence="1">
    <location>
        <begin position="75"/>
        <end position="112"/>
    </location>
</feature>
<evidence type="ECO:0000256" key="1">
    <source>
        <dbReference type="SAM" id="MobiDB-lite"/>
    </source>
</evidence>
<dbReference type="Proteomes" id="UP001360953">
    <property type="component" value="Unassembled WGS sequence"/>
</dbReference>